<dbReference type="GO" id="GO:0004222">
    <property type="term" value="F:metalloendopeptidase activity"/>
    <property type="evidence" value="ECO:0007669"/>
    <property type="project" value="TreeGrafter"/>
</dbReference>
<dbReference type="STRING" id="314285.KT71_12100"/>
<reference evidence="5 6" key="2">
    <citation type="journal article" date="2009" name="PLoS ONE">
        <title>The photosynthetic apparatus and its regulation in the aerobic gammaproteobacterium Congregibacter litoralis gen. nov., sp. nov.</title>
        <authorList>
            <person name="Spring S."/>
            <person name="Lunsdorf H."/>
            <person name="Fuchs B.M."/>
            <person name="Tindall B.J."/>
        </authorList>
    </citation>
    <scope>NUCLEOTIDE SEQUENCE [LARGE SCALE GENOMIC DNA]</scope>
    <source>
        <strain evidence="5">KT71</strain>
    </source>
</reference>
<keyword evidence="6" id="KW-1185">Reference proteome</keyword>
<dbReference type="InterPro" id="IPR016047">
    <property type="entry name" value="M23ase_b-sheet_dom"/>
</dbReference>
<dbReference type="SMART" id="SM00257">
    <property type="entry name" value="LysM"/>
    <property type="match status" value="1"/>
</dbReference>
<protein>
    <submittedName>
        <fullName evidence="5">Membrane protein</fullName>
    </submittedName>
</protein>
<evidence type="ECO:0000256" key="2">
    <source>
        <dbReference type="SAM" id="MobiDB-lite"/>
    </source>
</evidence>
<organism evidence="5 6">
    <name type="scientific">Congregibacter litoralis KT71</name>
    <dbReference type="NCBI Taxonomy" id="314285"/>
    <lineage>
        <taxon>Bacteria</taxon>
        <taxon>Pseudomonadati</taxon>
        <taxon>Pseudomonadota</taxon>
        <taxon>Gammaproteobacteria</taxon>
        <taxon>Cellvibrionales</taxon>
        <taxon>Halieaceae</taxon>
        <taxon>Congregibacter</taxon>
    </lineage>
</organism>
<dbReference type="GO" id="GO:0032153">
    <property type="term" value="C:cell division site"/>
    <property type="evidence" value="ECO:0007669"/>
    <property type="project" value="TreeGrafter"/>
</dbReference>
<evidence type="ECO:0000259" key="4">
    <source>
        <dbReference type="PROSITE" id="PS51782"/>
    </source>
</evidence>
<dbReference type="InterPro" id="IPR050570">
    <property type="entry name" value="Cell_wall_metabolism_enzyme"/>
</dbReference>
<dbReference type="Proteomes" id="UP000019205">
    <property type="component" value="Chromosome"/>
</dbReference>
<dbReference type="PANTHER" id="PTHR21666">
    <property type="entry name" value="PEPTIDASE-RELATED"/>
    <property type="match status" value="1"/>
</dbReference>
<feature type="domain" description="LysM" evidence="4">
    <location>
        <begin position="41"/>
        <end position="85"/>
    </location>
</feature>
<gene>
    <name evidence="5" type="ORF">KT71_12100</name>
</gene>
<comment type="similarity">
    <text evidence="1">Belongs to the E.coli NlpD/Haemophilus LppB family.</text>
</comment>
<dbReference type="PROSITE" id="PS51782">
    <property type="entry name" value="LYSM"/>
    <property type="match status" value="1"/>
</dbReference>
<dbReference type="EMBL" id="AAOA02000003">
    <property type="protein sequence ID" value="EAQ97001.2"/>
    <property type="molecule type" value="Genomic_DNA"/>
</dbReference>
<comment type="caution">
    <text evidence="5">The sequence shown here is derived from an EMBL/GenBank/DDBJ whole genome shotgun (WGS) entry which is preliminary data.</text>
</comment>
<dbReference type="InterPro" id="IPR011055">
    <property type="entry name" value="Dup_hybrid_motif"/>
</dbReference>
<dbReference type="CDD" id="cd00118">
    <property type="entry name" value="LysM"/>
    <property type="match status" value="1"/>
</dbReference>
<dbReference type="HOGENOM" id="CLU_029425_0_2_6"/>
<feature type="chain" id="PRO_5002665782" evidence="3">
    <location>
        <begin position="22"/>
        <end position="282"/>
    </location>
</feature>
<dbReference type="Pfam" id="PF01476">
    <property type="entry name" value="LysM"/>
    <property type="match status" value="1"/>
</dbReference>
<evidence type="ECO:0000256" key="3">
    <source>
        <dbReference type="SAM" id="SignalP"/>
    </source>
</evidence>
<keyword evidence="3" id="KW-0732">Signal</keyword>
<name>A4AAC4_9GAMM</name>
<sequence>MTRIAAALLPVCVAALLVACADKPLAPIEDRSSGGTARVEERYTVLRGDTLFSIAFRYGLDFRRLAAANAIVAPYTIYPGQRLQLAEADPPKPAPKPAPKQTPTPVPETEPAKTVAKATGPSVAARSPGNAGRSTAPTPARAPAKTEPRASAQSEVNTDAKVGSWRWPVRGRVVRRFEKNLHKGVDISGNRGDPVLATAGGRVVYAGSGIAGYGLMLIVRHNDEYLSAYGHNDALLVAEGDVVRAGQKIAERGSSGTDSVKLHFEIRRQGRPVDPLTLLPSP</sequence>
<dbReference type="OrthoDB" id="9795421at2"/>
<feature type="compositionally biased region" description="Low complexity" evidence="2">
    <location>
        <begin position="131"/>
        <end position="145"/>
    </location>
</feature>
<dbReference type="Gene3D" id="3.10.350.10">
    <property type="entry name" value="LysM domain"/>
    <property type="match status" value="1"/>
</dbReference>
<dbReference type="RefSeq" id="WP_023660053.1">
    <property type="nucleotide sequence ID" value="NZ_CM002299.1"/>
</dbReference>
<dbReference type="SUPFAM" id="SSF51261">
    <property type="entry name" value="Duplicated hybrid motif"/>
    <property type="match status" value="1"/>
</dbReference>
<feature type="region of interest" description="Disordered" evidence="2">
    <location>
        <begin position="86"/>
        <end position="159"/>
    </location>
</feature>
<evidence type="ECO:0000313" key="6">
    <source>
        <dbReference type="Proteomes" id="UP000019205"/>
    </source>
</evidence>
<proteinExistence type="inferred from homology"/>
<accession>A4AAC4</accession>
<feature type="signal peptide" evidence="3">
    <location>
        <begin position="1"/>
        <end position="21"/>
    </location>
</feature>
<reference evidence="5 6" key="1">
    <citation type="journal article" date="2007" name="Proc. Natl. Acad. Sci. U.S.A.">
        <title>Characterization of a marine gammaproteobacterium capable of aerobic anoxygenic photosynthesis.</title>
        <authorList>
            <person name="Fuchs B.M."/>
            <person name="Spring S."/>
            <person name="Teeling H."/>
            <person name="Quast C."/>
            <person name="Wulf J."/>
            <person name="Schattenhofer M."/>
            <person name="Yan S."/>
            <person name="Ferriera S."/>
            <person name="Johnson J."/>
            <person name="Glockner F.O."/>
            <person name="Amann R."/>
        </authorList>
    </citation>
    <scope>NUCLEOTIDE SEQUENCE [LARGE SCALE GENOMIC DNA]</scope>
    <source>
        <strain evidence="5">KT71</strain>
    </source>
</reference>
<dbReference type="PANTHER" id="PTHR21666:SF263">
    <property type="entry name" value="MUREIN HYDROLASE ACTIVATOR NLPD"/>
    <property type="match status" value="1"/>
</dbReference>
<dbReference type="AlphaFoldDB" id="A4AAC4"/>
<dbReference type="CDD" id="cd12797">
    <property type="entry name" value="M23_peptidase"/>
    <property type="match status" value="1"/>
</dbReference>
<dbReference type="eggNOG" id="COG4942">
    <property type="taxonomic scope" value="Bacteria"/>
</dbReference>
<dbReference type="Gene3D" id="2.70.70.10">
    <property type="entry name" value="Glucose Permease (Domain IIA)"/>
    <property type="match status" value="1"/>
</dbReference>
<dbReference type="PROSITE" id="PS51257">
    <property type="entry name" value="PROKAR_LIPOPROTEIN"/>
    <property type="match status" value="1"/>
</dbReference>
<dbReference type="InterPro" id="IPR018392">
    <property type="entry name" value="LysM"/>
</dbReference>
<dbReference type="InterPro" id="IPR036779">
    <property type="entry name" value="LysM_dom_sf"/>
</dbReference>
<dbReference type="GO" id="GO:0009279">
    <property type="term" value="C:cell outer membrane"/>
    <property type="evidence" value="ECO:0007669"/>
    <property type="project" value="TreeGrafter"/>
</dbReference>
<evidence type="ECO:0000313" key="5">
    <source>
        <dbReference type="EMBL" id="EAQ97001.2"/>
    </source>
</evidence>
<evidence type="ECO:0000256" key="1">
    <source>
        <dbReference type="ARBA" id="ARBA00038420"/>
    </source>
</evidence>
<dbReference type="Pfam" id="PF01551">
    <property type="entry name" value="Peptidase_M23"/>
    <property type="match status" value="1"/>
</dbReference>
<feature type="compositionally biased region" description="Pro residues" evidence="2">
    <location>
        <begin position="91"/>
        <end position="108"/>
    </location>
</feature>